<gene>
    <name evidence="9" type="ORF">EGW08_007558</name>
</gene>
<dbReference type="GO" id="GO:0015031">
    <property type="term" value="P:protein transport"/>
    <property type="evidence" value="ECO:0007669"/>
    <property type="project" value="InterPro"/>
</dbReference>
<name>A0A3S1BC05_ELYCH</name>
<feature type="transmembrane region" description="Helical" evidence="8">
    <location>
        <begin position="63"/>
        <end position="82"/>
    </location>
</feature>
<keyword evidence="10" id="KW-1185">Reference proteome</keyword>
<evidence type="ECO:0000313" key="10">
    <source>
        <dbReference type="Proteomes" id="UP000271974"/>
    </source>
</evidence>
<feature type="transmembrane region" description="Helical" evidence="8">
    <location>
        <begin position="214"/>
        <end position="233"/>
    </location>
</feature>
<dbReference type="AlphaFoldDB" id="A0A3S1BC05"/>
<dbReference type="PANTHER" id="PTHR31158:SF1">
    <property type="entry name" value="DOXA1 FACTOR-RELATED"/>
    <property type="match status" value="1"/>
</dbReference>
<reference evidence="9 10" key="1">
    <citation type="submission" date="2019-01" db="EMBL/GenBank/DDBJ databases">
        <title>A draft genome assembly of the solar-powered sea slug Elysia chlorotica.</title>
        <authorList>
            <person name="Cai H."/>
            <person name="Li Q."/>
            <person name="Fang X."/>
            <person name="Li J."/>
            <person name="Curtis N.E."/>
            <person name="Altenburger A."/>
            <person name="Shibata T."/>
            <person name="Feng M."/>
            <person name="Maeda T."/>
            <person name="Schwartz J.A."/>
            <person name="Shigenobu S."/>
            <person name="Lundholm N."/>
            <person name="Nishiyama T."/>
            <person name="Yang H."/>
            <person name="Hasebe M."/>
            <person name="Li S."/>
            <person name="Pierce S.K."/>
            <person name="Wang J."/>
        </authorList>
    </citation>
    <scope>NUCLEOTIDE SEQUENCE [LARGE SCALE GENOMIC DNA]</scope>
    <source>
        <strain evidence="9">EC2010</strain>
        <tissue evidence="9">Whole organism of an adult</tissue>
    </source>
</reference>
<feature type="compositionally biased region" description="Basic and acidic residues" evidence="7">
    <location>
        <begin position="521"/>
        <end position="534"/>
    </location>
</feature>
<comment type="similarity">
    <text evidence="2">Belongs to the DUOXA family.</text>
</comment>
<feature type="transmembrane region" description="Helical" evidence="8">
    <location>
        <begin position="187"/>
        <end position="207"/>
    </location>
</feature>
<evidence type="ECO:0000256" key="2">
    <source>
        <dbReference type="ARBA" id="ARBA00009816"/>
    </source>
</evidence>
<organism evidence="9 10">
    <name type="scientific">Elysia chlorotica</name>
    <name type="common">Eastern emerald elysia</name>
    <name type="synonym">Sea slug</name>
    <dbReference type="NCBI Taxonomy" id="188477"/>
    <lineage>
        <taxon>Eukaryota</taxon>
        <taxon>Metazoa</taxon>
        <taxon>Spiralia</taxon>
        <taxon>Lophotrochozoa</taxon>
        <taxon>Mollusca</taxon>
        <taxon>Gastropoda</taxon>
        <taxon>Heterobranchia</taxon>
        <taxon>Euthyneura</taxon>
        <taxon>Panpulmonata</taxon>
        <taxon>Sacoglossa</taxon>
        <taxon>Placobranchoidea</taxon>
        <taxon>Plakobranchidae</taxon>
        <taxon>Elysia</taxon>
    </lineage>
</organism>
<feature type="compositionally biased region" description="Basic and acidic residues" evidence="7">
    <location>
        <begin position="609"/>
        <end position="618"/>
    </location>
</feature>
<evidence type="ECO:0000256" key="5">
    <source>
        <dbReference type="ARBA" id="ARBA00023136"/>
    </source>
</evidence>
<sequence length="659" mass="72231">MSAWFKEFRNEHGFTSYPDNETPVTVDMALLAVTYFCVLLSVATLIATLGIRGREKWSAALRAGYAVAVGSIILVCLVGHGWQQGDVHITSPYVYRSNLPFKGSVGLRVGLHGTNVTLDGYYQGASGTGYVYYVEEMPWADFGQGAERYTHFLHRGLPEPVLKVMEYVSIDSGGLRWGRSFQTAGHFANVLLWTAFAFWLVTNLLLFSVVVYGAYMFFFTGLTMVLACIAYHACQLDQPLVITFGDVDLRVSYGWSFWLSLATGCITLVLGLALIVFDHFAHEGVADFFKLEKLDEDDYLECEERKLSQQSMSYILDRRGNVVPPPDSDRRGSIFLEPSRRPSRYNEILLKSLGLVPAPAQIFAASRSGMSPSRSSCSLSKVDKMAADFDGRADSIKANPVYGVETKKLPRSISVDKDADPFCEDMEYVCKPNKVSSSTAKPSLATLREHRDNHANHANEKISASTTAMGQQVRTPDPGQVSTLNHFQRCDEAQTDTQVSDSYNSQQRRQSSTSDSAVIHADVKDHGSTIKPEESSTCEQADSTTASPYATASDLPDNTTQASVAKSTDPTRWRKQSSTDIVLEILSRQNSGTSSSSKETSSSSSADSGRGESYEKTWETGSGDGSDVACSGKMDTRFNTIMGSGFGKEVVVNIESSPL</sequence>
<evidence type="ECO:0000313" key="9">
    <source>
        <dbReference type="EMBL" id="RUS84688.1"/>
    </source>
</evidence>
<feature type="transmembrane region" description="Helical" evidence="8">
    <location>
        <begin position="253"/>
        <end position="277"/>
    </location>
</feature>
<dbReference type="OrthoDB" id="10042652at2759"/>
<dbReference type="EMBL" id="RQTK01000197">
    <property type="protein sequence ID" value="RUS84688.1"/>
    <property type="molecule type" value="Genomic_DNA"/>
</dbReference>
<feature type="transmembrane region" description="Helical" evidence="8">
    <location>
        <begin position="28"/>
        <end position="51"/>
    </location>
</feature>
<evidence type="ECO:0000256" key="8">
    <source>
        <dbReference type="SAM" id="Phobius"/>
    </source>
</evidence>
<dbReference type="Proteomes" id="UP000271974">
    <property type="component" value="Unassembled WGS sequence"/>
</dbReference>
<proteinExistence type="inferred from homology"/>
<keyword evidence="5 8" id="KW-0472">Membrane</keyword>
<keyword evidence="3 8" id="KW-0812">Transmembrane</keyword>
<accession>A0A3S1BC05</accession>
<evidence type="ECO:0008006" key="11">
    <source>
        <dbReference type="Google" id="ProtNLM"/>
    </source>
</evidence>
<comment type="caution">
    <text evidence="9">The sequence shown here is derived from an EMBL/GenBank/DDBJ whole genome shotgun (WGS) entry which is preliminary data.</text>
</comment>
<evidence type="ECO:0000256" key="4">
    <source>
        <dbReference type="ARBA" id="ARBA00022989"/>
    </source>
</evidence>
<evidence type="ECO:0000256" key="3">
    <source>
        <dbReference type="ARBA" id="ARBA00022692"/>
    </source>
</evidence>
<evidence type="ECO:0000256" key="6">
    <source>
        <dbReference type="ARBA" id="ARBA00023180"/>
    </source>
</evidence>
<feature type="compositionally biased region" description="Low complexity" evidence="7">
    <location>
        <begin position="591"/>
        <end position="608"/>
    </location>
</feature>
<feature type="region of interest" description="Disordered" evidence="7">
    <location>
        <begin position="459"/>
        <end position="629"/>
    </location>
</feature>
<dbReference type="PANTHER" id="PTHR31158">
    <property type="entry name" value="DUAL OXIDASE 2"/>
    <property type="match status" value="1"/>
</dbReference>
<evidence type="ECO:0000256" key="7">
    <source>
        <dbReference type="SAM" id="MobiDB-lite"/>
    </source>
</evidence>
<protein>
    <recommendedName>
        <fullName evidence="11">Dual oxidase maturation factor 1</fullName>
    </recommendedName>
</protein>
<dbReference type="InterPro" id="IPR018469">
    <property type="entry name" value="Dual_oxidase_maturation_fac"/>
</dbReference>
<evidence type="ECO:0000256" key="1">
    <source>
        <dbReference type="ARBA" id="ARBA00004141"/>
    </source>
</evidence>
<keyword evidence="4 8" id="KW-1133">Transmembrane helix</keyword>
<dbReference type="GO" id="GO:0005789">
    <property type="term" value="C:endoplasmic reticulum membrane"/>
    <property type="evidence" value="ECO:0007669"/>
    <property type="project" value="InterPro"/>
</dbReference>
<feature type="compositionally biased region" description="Low complexity" evidence="7">
    <location>
        <begin position="500"/>
        <end position="516"/>
    </location>
</feature>
<dbReference type="STRING" id="188477.A0A3S1BC05"/>
<feature type="compositionally biased region" description="Polar residues" evidence="7">
    <location>
        <begin position="535"/>
        <end position="580"/>
    </location>
</feature>
<feature type="compositionally biased region" description="Polar residues" evidence="7">
    <location>
        <begin position="462"/>
        <end position="486"/>
    </location>
</feature>
<keyword evidence="6" id="KW-0325">Glycoprotein</keyword>
<comment type="subcellular location">
    <subcellularLocation>
        <location evidence="1">Membrane</location>
        <topology evidence="1">Multi-pass membrane protein</topology>
    </subcellularLocation>
</comment>
<dbReference type="Pfam" id="PF10204">
    <property type="entry name" value="DuoxA"/>
    <property type="match status" value="1"/>
</dbReference>